<feature type="region of interest" description="Disordered" evidence="6">
    <location>
        <begin position="71"/>
        <end position="91"/>
    </location>
</feature>
<dbReference type="Proteomes" id="UP001320766">
    <property type="component" value="Unassembled WGS sequence"/>
</dbReference>
<evidence type="ECO:0000313" key="9">
    <source>
        <dbReference type="Proteomes" id="UP001320766"/>
    </source>
</evidence>
<dbReference type="Pfam" id="PF10502">
    <property type="entry name" value="Peptidase_S26"/>
    <property type="match status" value="2"/>
</dbReference>
<comment type="caution">
    <text evidence="8">The sequence shown here is derived from an EMBL/GenBank/DDBJ whole genome shotgun (WGS) entry which is preliminary data.</text>
</comment>
<name>A0ABT1JVR6_9ACTN</name>
<sequence>MTQMALVAGLGALSLSCLAGLWLRRTFVIVTVRGGSMEPTLHNGDLVLVRRTSLRRVRRGQIIVFRLPAHARPKSPQPSLDPPTGAVGTGRSLDDRFMVKRAVAVPGDEVPGDLHPALSRQAGQPVPAECLVAVGDNLEASFDSRSYGFVTSELVLGTVLRLVGASARRASRTS</sequence>
<evidence type="ECO:0000256" key="3">
    <source>
        <dbReference type="ARBA" id="ARBA00022670"/>
    </source>
</evidence>
<comment type="similarity">
    <text evidence="2 5">Belongs to the peptidase S26 family.</text>
</comment>
<evidence type="ECO:0000256" key="2">
    <source>
        <dbReference type="ARBA" id="ARBA00009370"/>
    </source>
</evidence>
<dbReference type="PROSITE" id="PS00501">
    <property type="entry name" value="SPASE_I_1"/>
    <property type="match status" value="1"/>
</dbReference>
<evidence type="ECO:0000256" key="5">
    <source>
        <dbReference type="RuleBase" id="RU362042"/>
    </source>
</evidence>
<comment type="subcellular location">
    <subcellularLocation>
        <location evidence="1">Cell membrane</location>
        <topology evidence="1">Single-pass type II membrane protein</topology>
    </subcellularLocation>
    <subcellularLocation>
        <location evidence="5">Membrane</location>
        <topology evidence="5">Single-pass type II membrane protein</topology>
    </subcellularLocation>
</comment>
<dbReference type="Gene3D" id="2.10.109.10">
    <property type="entry name" value="Umud Fragment, subunit A"/>
    <property type="match status" value="1"/>
</dbReference>
<feature type="domain" description="Peptidase S26" evidence="7">
    <location>
        <begin position="120"/>
        <end position="159"/>
    </location>
</feature>
<dbReference type="GO" id="GO:0009003">
    <property type="term" value="F:signal peptidase activity"/>
    <property type="evidence" value="ECO:0007669"/>
    <property type="project" value="UniProtKB-EC"/>
</dbReference>
<gene>
    <name evidence="8" type="ORF">HD595_001792</name>
</gene>
<dbReference type="InterPro" id="IPR019533">
    <property type="entry name" value="Peptidase_S26"/>
</dbReference>
<dbReference type="PANTHER" id="PTHR43390:SF1">
    <property type="entry name" value="CHLOROPLAST PROCESSING PEPTIDASE"/>
    <property type="match status" value="1"/>
</dbReference>
<evidence type="ECO:0000259" key="7">
    <source>
        <dbReference type="Pfam" id="PF10502"/>
    </source>
</evidence>
<evidence type="ECO:0000256" key="4">
    <source>
        <dbReference type="ARBA" id="ARBA00022801"/>
    </source>
</evidence>
<keyword evidence="4 5" id="KW-0378">Hydrolase</keyword>
<dbReference type="PRINTS" id="PR00727">
    <property type="entry name" value="LEADERPTASE"/>
</dbReference>
<dbReference type="InterPro" id="IPR019756">
    <property type="entry name" value="Pept_S26A_signal_pept_1_Ser-AS"/>
</dbReference>
<accession>A0ABT1JVR6</accession>
<evidence type="ECO:0000313" key="8">
    <source>
        <dbReference type="EMBL" id="MCP2345670.1"/>
    </source>
</evidence>
<organism evidence="8 9">
    <name type="scientific">Nonomuraea roseoviolacea subsp. carminata</name>
    <dbReference type="NCBI Taxonomy" id="160689"/>
    <lineage>
        <taxon>Bacteria</taxon>
        <taxon>Bacillati</taxon>
        <taxon>Actinomycetota</taxon>
        <taxon>Actinomycetes</taxon>
        <taxon>Streptosporangiales</taxon>
        <taxon>Streptosporangiaceae</taxon>
        <taxon>Nonomuraea</taxon>
    </lineage>
</organism>
<dbReference type="EMBL" id="JAMZEC010000001">
    <property type="protein sequence ID" value="MCP2345670.1"/>
    <property type="molecule type" value="Genomic_DNA"/>
</dbReference>
<dbReference type="EC" id="3.4.21.89" evidence="5"/>
<keyword evidence="3 5" id="KW-0645">Protease</keyword>
<dbReference type="PANTHER" id="PTHR43390">
    <property type="entry name" value="SIGNAL PEPTIDASE I"/>
    <property type="match status" value="1"/>
</dbReference>
<proteinExistence type="inferred from homology"/>
<keyword evidence="9" id="KW-1185">Reference proteome</keyword>
<feature type="domain" description="Peptidase S26" evidence="7">
    <location>
        <begin position="17"/>
        <end position="110"/>
    </location>
</feature>
<reference evidence="8 9" key="1">
    <citation type="submission" date="2022-06" db="EMBL/GenBank/DDBJ databases">
        <title>Sequencing the genomes of 1000 actinobacteria strains.</title>
        <authorList>
            <person name="Klenk H.-P."/>
        </authorList>
    </citation>
    <scope>NUCLEOTIDE SEQUENCE [LARGE SCALE GENOMIC DNA]</scope>
    <source>
        <strain evidence="8 9">DSM 44170</strain>
    </source>
</reference>
<dbReference type="NCBIfam" id="TIGR02227">
    <property type="entry name" value="sigpep_I_bact"/>
    <property type="match status" value="1"/>
</dbReference>
<evidence type="ECO:0000256" key="6">
    <source>
        <dbReference type="SAM" id="MobiDB-lite"/>
    </source>
</evidence>
<dbReference type="CDD" id="cd06530">
    <property type="entry name" value="S26_SPase_I"/>
    <property type="match status" value="1"/>
</dbReference>
<dbReference type="InterPro" id="IPR036286">
    <property type="entry name" value="LexA/Signal_pep-like_sf"/>
</dbReference>
<protein>
    <recommendedName>
        <fullName evidence="5">Signal peptidase I</fullName>
        <ecNumber evidence="5">3.4.21.89</ecNumber>
    </recommendedName>
</protein>
<dbReference type="InterPro" id="IPR000223">
    <property type="entry name" value="Pept_S26A_signal_pept_1"/>
</dbReference>
<dbReference type="SUPFAM" id="SSF51306">
    <property type="entry name" value="LexA/Signal peptidase"/>
    <property type="match status" value="1"/>
</dbReference>
<evidence type="ECO:0000256" key="1">
    <source>
        <dbReference type="ARBA" id="ARBA00004401"/>
    </source>
</evidence>
<dbReference type="RefSeq" id="WP_253767429.1">
    <property type="nucleotide sequence ID" value="NZ_BAAAVE010000052.1"/>
</dbReference>
<comment type="catalytic activity">
    <reaction evidence="5">
        <text>Cleavage of hydrophobic, N-terminal signal or leader sequences from secreted and periplasmic proteins.</text>
        <dbReference type="EC" id="3.4.21.89"/>
    </reaction>
</comment>